<protein>
    <submittedName>
        <fullName evidence="2">Uncharacterized protein</fullName>
    </submittedName>
</protein>
<organism evidence="2 3">
    <name type="scientific">Botryobasidium botryosum (strain FD-172 SS1)</name>
    <dbReference type="NCBI Taxonomy" id="930990"/>
    <lineage>
        <taxon>Eukaryota</taxon>
        <taxon>Fungi</taxon>
        <taxon>Dikarya</taxon>
        <taxon>Basidiomycota</taxon>
        <taxon>Agaricomycotina</taxon>
        <taxon>Agaricomycetes</taxon>
        <taxon>Cantharellales</taxon>
        <taxon>Botryobasidiaceae</taxon>
        <taxon>Botryobasidium</taxon>
    </lineage>
</organism>
<reference evidence="3" key="1">
    <citation type="journal article" date="2014" name="Proc. Natl. Acad. Sci. U.S.A.">
        <title>Extensive sampling of basidiomycete genomes demonstrates inadequacy of the white-rot/brown-rot paradigm for wood decay fungi.</title>
        <authorList>
            <person name="Riley R."/>
            <person name="Salamov A.A."/>
            <person name="Brown D.W."/>
            <person name="Nagy L.G."/>
            <person name="Floudas D."/>
            <person name="Held B.W."/>
            <person name="Levasseur A."/>
            <person name="Lombard V."/>
            <person name="Morin E."/>
            <person name="Otillar R."/>
            <person name="Lindquist E.A."/>
            <person name="Sun H."/>
            <person name="LaButti K.M."/>
            <person name="Schmutz J."/>
            <person name="Jabbour D."/>
            <person name="Luo H."/>
            <person name="Baker S.E."/>
            <person name="Pisabarro A.G."/>
            <person name="Walton J.D."/>
            <person name="Blanchette R.A."/>
            <person name="Henrissat B."/>
            <person name="Martin F."/>
            <person name="Cullen D."/>
            <person name="Hibbett D.S."/>
            <person name="Grigoriev I.V."/>
        </authorList>
    </citation>
    <scope>NUCLEOTIDE SEQUENCE [LARGE SCALE GENOMIC DNA]</scope>
    <source>
        <strain evidence="3">FD-172 SS1</strain>
    </source>
</reference>
<keyword evidence="3" id="KW-1185">Reference proteome</keyword>
<gene>
    <name evidence="2" type="ORF">BOTBODRAFT_577161</name>
</gene>
<accession>A0A067N053</accession>
<dbReference type="AlphaFoldDB" id="A0A067N053"/>
<dbReference type="EMBL" id="KL198023">
    <property type="protein sequence ID" value="KDQ17547.1"/>
    <property type="molecule type" value="Genomic_DNA"/>
</dbReference>
<proteinExistence type="predicted"/>
<feature type="region of interest" description="Disordered" evidence="1">
    <location>
        <begin position="28"/>
        <end position="58"/>
    </location>
</feature>
<dbReference type="InParanoid" id="A0A067N053"/>
<evidence type="ECO:0000313" key="2">
    <source>
        <dbReference type="EMBL" id="KDQ17547.1"/>
    </source>
</evidence>
<dbReference type="HOGENOM" id="CLU_2978821_0_0_1"/>
<dbReference type="Proteomes" id="UP000027195">
    <property type="component" value="Unassembled WGS sequence"/>
</dbReference>
<name>A0A067N053_BOTB1</name>
<evidence type="ECO:0000313" key="3">
    <source>
        <dbReference type="Proteomes" id="UP000027195"/>
    </source>
</evidence>
<evidence type="ECO:0000256" key="1">
    <source>
        <dbReference type="SAM" id="MobiDB-lite"/>
    </source>
</evidence>
<sequence>MSESCKSERVRTGSEREWRILRVRTHGGGRLTSGVDRNGDGDLGVAAGRGQMGGKTRY</sequence>